<name>N1Q7L6_PSEFD</name>
<dbReference type="Proteomes" id="UP000016932">
    <property type="component" value="Unassembled WGS sequence"/>
</dbReference>
<dbReference type="KEGG" id="pfj:MYCFIDRAFT_209877"/>
<dbReference type="RefSeq" id="XP_007921627.1">
    <property type="nucleotide sequence ID" value="XM_007923436.1"/>
</dbReference>
<dbReference type="GeneID" id="19336926"/>
<evidence type="ECO:0000313" key="2">
    <source>
        <dbReference type="Proteomes" id="UP000016932"/>
    </source>
</evidence>
<gene>
    <name evidence="1" type="ORF">MYCFIDRAFT_209877</name>
</gene>
<dbReference type="HOGENOM" id="CLU_2159517_0_0_1"/>
<proteinExistence type="predicted"/>
<sequence>MRQNGYRHSIPLSRCVRTPKAHMRKRQIVKLCASQLLRMPSVLTICPTRQRNEAGFYGVSPTVHTRSAGGTDCEPQPSSSSNVGIFYWALFGESTFESRPQCPEGHEKKAP</sequence>
<dbReference type="AlphaFoldDB" id="N1Q7L6"/>
<organism evidence="1 2">
    <name type="scientific">Pseudocercospora fijiensis (strain CIRAD86)</name>
    <name type="common">Black leaf streak disease fungus</name>
    <name type="synonym">Mycosphaerella fijiensis</name>
    <dbReference type="NCBI Taxonomy" id="383855"/>
    <lineage>
        <taxon>Eukaryota</taxon>
        <taxon>Fungi</taxon>
        <taxon>Dikarya</taxon>
        <taxon>Ascomycota</taxon>
        <taxon>Pezizomycotina</taxon>
        <taxon>Dothideomycetes</taxon>
        <taxon>Dothideomycetidae</taxon>
        <taxon>Mycosphaerellales</taxon>
        <taxon>Mycosphaerellaceae</taxon>
        <taxon>Pseudocercospora</taxon>
    </lineage>
</organism>
<dbReference type="VEuPathDB" id="FungiDB:MYCFIDRAFT_209877"/>
<reference evidence="1 2" key="1">
    <citation type="journal article" date="2012" name="PLoS Pathog.">
        <title>Diverse lifestyles and strategies of plant pathogenesis encoded in the genomes of eighteen Dothideomycetes fungi.</title>
        <authorList>
            <person name="Ohm R.A."/>
            <person name="Feau N."/>
            <person name="Henrissat B."/>
            <person name="Schoch C.L."/>
            <person name="Horwitz B.A."/>
            <person name="Barry K.W."/>
            <person name="Condon B.J."/>
            <person name="Copeland A.C."/>
            <person name="Dhillon B."/>
            <person name="Glaser F."/>
            <person name="Hesse C.N."/>
            <person name="Kosti I."/>
            <person name="LaButti K."/>
            <person name="Lindquist E.A."/>
            <person name="Lucas S."/>
            <person name="Salamov A.A."/>
            <person name="Bradshaw R.E."/>
            <person name="Ciuffetti L."/>
            <person name="Hamelin R.C."/>
            <person name="Kema G.H.J."/>
            <person name="Lawrence C."/>
            <person name="Scott J.A."/>
            <person name="Spatafora J.W."/>
            <person name="Turgeon B.G."/>
            <person name="de Wit P.J.G.M."/>
            <person name="Zhong S."/>
            <person name="Goodwin S.B."/>
            <person name="Grigoriev I.V."/>
        </authorList>
    </citation>
    <scope>NUCLEOTIDE SEQUENCE [LARGE SCALE GENOMIC DNA]</scope>
    <source>
        <strain evidence="1 2">CIRAD86</strain>
    </source>
</reference>
<dbReference type="EMBL" id="KB446555">
    <property type="protein sequence ID" value="EME88700.1"/>
    <property type="molecule type" value="Genomic_DNA"/>
</dbReference>
<protein>
    <submittedName>
        <fullName evidence="1">Uncharacterized protein</fullName>
    </submittedName>
</protein>
<keyword evidence="2" id="KW-1185">Reference proteome</keyword>
<dbReference type="OrthoDB" id="7459479at2759"/>
<accession>N1Q7L6</accession>
<evidence type="ECO:0000313" key="1">
    <source>
        <dbReference type="EMBL" id="EME88700.1"/>
    </source>
</evidence>